<evidence type="ECO:0000256" key="2">
    <source>
        <dbReference type="SAM" id="Phobius"/>
    </source>
</evidence>
<organism evidence="3">
    <name type="scientific">viral metagenome</name>
    <dbReference type="NCBI Taxonomy" id="1070528"/>
    <lineage>
        <taxon>unclassified sequences</taxon>
        <taxon>metagenomes</taxon>
        <taxon>organismal metagenomes</taxon>
    </lineage>
</organism>
<name>A0A6C0JC32_9ZZZZ</name>
<reference evidence="3" key="1">
    <citation type="journal article" date="2020" name="Nature">
        <title>Giant virus diversity and host interactions through global metagenomics.</title>
        <authorList>
            <person name="Schulz F."/>
            <person name="Roux S."/>
            <person name="Paez-Espino D."/>
            <person name="Jungbluth S."/>
            <person name="Walsh D.A."/>
            <person name="Denef V.J."/>
            <person name="McMahon K.D."/>
            <person name="Konstantinidis K.T."/>
            <person name="Eloe-Fadrosh E.A."/>
            <person name="Kyrpides N.C."/>
            <person name="Woyke T."/>
        </authorList>
    </citation>
    <scope>NUCLEOTIDE SEQUENCE</scope>
    <source>
        <strain evidence="3">GVMAG-M-3300026093-6</strain>
    </source>
</reference>
<feature type="region of interest" description="Disordered" evidence="1">
    <location>
        <begin position="42"/>
        <end position="66"/>
    </location>
</feature>
<sequence>MNNLENFYVLSEETADDNITEEEITYAEDIVPQEIIPTIEEEVTTEEEEVIPEEEEEIPEEEVVDEEEKEEKFVEDLLKALFPKNWVSRLILFIFRMVASVYAINLALKCSSDNTIFIKIISVLFAAVFTEFFLISHAYFSFLGKLKC</sequence>
<proteinExistence type="predicted"/>
<accession>A0A6C0JC32</accession>
<dbReference type="AlphaFoldDB" id="A0A6C0JC32"/>
<evidence type="ECO:0000313" key="3">
    <source>
        <dbReference type="EMBL" id="QHU03395.1"/>
    </source>
</evidence>
<evidence type="ECO:0000256" key="1">
    <source>
        <dbReference type="SAM" id="MobiDB-lite"/>
    </source>
</evidence>
<keyword evidence="2" id="KW-0812">Transmembrane</keyword>
<keyword evidence="2" id="KW-0472">Membrane</keyword>
<protein>
    <submittedName>
        <fullName evidence="3">Uncharacterized protein</fullName>
    </submittedName>
</protein>
<keyword evidence="2" id="KW-1133">Transmembrane helix</keyword>
<feature type="transmembrane region" description="Helical" evidence="2">
    <location>
        <begin position="86"/>
        <end position="108"/>
    </location>
</feature>
<dbReference type="EMBL" id="MN740376">
    <property type="protein sequence ID" value="QHU03395.1"/>
    <property type="molecule type" value="Genomic_DNA"/>
</dbReference>
<feature type="transmembrane region" description="Helical" evidence="2">
    <location>
        <begin position="120"/>
        <end position="140"/>
    </location>
</feature>